<keyword evidence="7 8" id="KW-0275">Fatty acid biosynthesis</keyword>
<dbReference type="OrthoDB" id="517356at2"/>
<keyword evidence="11" id="KW-1185">Reference proteome</keyword>
<evidence type="ECO:0000313" key="10">
    <source>
        <dbReference type="EMBL" id="BAY84403.1"/>
    </source>
</evidence>
<protein>
    <recommendedName>
        <fullName evidence="8">Holo-[acyl-carrier-protein] synthase</fullName>
        <shortName evidence="8">Holo-ACP synthase</shortName>
        <ecNumber evidence="8">2.7.8.7</ecNumber>
    </recommendedName>
    <alternativeName>
        <fullName evidence="8">4'-phosphopantetheinyl transferase AcpS</fullName>
    </alternativeName>
</protein>
<dbReference type="Gene3D" id="3.90.470.20">
    <property type="entry name" value="4'-phosphopantetheinyl transferase domain"/>
    <property type="match status" value="1"/>
</dbReference>
<dbReference type="InterPro" id="IPR008278">
    <property type="entry name" value="4-PPantetheinyl_Trfase_dom"/>
</dbReference>
<evidence type="ECO:0000313" key="11">
    <source>
        <dbReference type="Proteomes" id="UP000218418"/>
    </source>
</evidence>
<dbReference type="GO" id="GO:0008897">
    <property type="term" value="F:holo-[acyl-carrier-protein] synthase activity"/>
    <property type="evidence" value="ECO:0007669"/>
    <property type="project" value="UniProtKB-UniRule"/>
</dbReference>
<evidence type="ECO:0000256" key="7">
    <source>
        <dbReference type="ARBA" id="ARBA00023160"/>
    </source>
</evidence>
<evidence type="ECO:0000256" key="8">
    <source>
        <dbReference type="HAMAP-Rule" id="MF_00101"/>
    </source>
</evidence>
<reference evidence="10 11" key="1">
    <citation type="submission" date="2017-06" db="EMBL/GenBank/DDBJ databases">
        <title>Genome sequencing of cyanobaciteial culture collection at National Institute for Environmental Studies (NIES).</title>
        <authorList>
            <person name="Hirose Y."/>
            <person name="Shimura Y."/>
            <person name="Fujisawa T."/>
            <person name="Nakamura Y."/>
            <person name="Kawachi M."/>
        </authorList>
    </citation>
    <scope>NUCLEOTIDE SEQUENCE [LARGE SCALE GENOMIC DNA]</scope>
    <source>
        <strain evidence="10 11">NIES-267</strain>
    </source>
</reference>
<evidence type="ECO:0000256" key="2">
    <source>
        <dbReference type="ARBA" id="ARBA00022679"/>
    </source>
</evidence>
<proteinExistence type="inferred from homology"/>
<dbReference type="InterPro" id="IPR002582">
    <property type="entry name" value="ACPS"/>
</dbReference>
<comment type="cofactor">
    <cofactor evidence="8">
        <name>Mg(2+)</name>
        <dbReference type="ChEBI" id="CHEBI:18420"/>
    </cofactor>
</comment>
<accession>A0A1Z4LT34</accession>
<name>A0A1Z4LT34_9CYAN</name>
<feature type="binding site" evidence="8">
    <location>
        <position position="58"/>
    </location>
    <ligand>
        <name>Mg(2+)</name>
        <dbReference type="ChEBI" id="CHEBI:18420"/>
    </ligand>
</feature>
<comment type="function">
    <text evidence="8">Transfers the 4'-phosphopantetheine moiety from coenzyme A to a Ser of acyl-carrier-protein.</text>
</comment>
<keyword evidence="8" id="KW-0963">Cytoplasm</keyword>
<dbReference type="EMBL" id="AP018227">
    <property type="protein sequence ID" value="BAY84403.1"/>
    <property type="molecule type" value="Genomic_DNA"/>
</dbReference>
<dbReference type="EC" id="2.7.8.7" evidence="8"/>
<organism evidence="10 11">
    <name type="scientific">Calothrix parasitica NIES-267</name>
    <dbReference type="NCBI Taxonomy" id="1973488"/>
    <lineage>
        <taxon>Bacteria</taxon>
        <taxon>Bacillati</taxon>
        <taxon>Cyanobacteriota</taxon>
        <taxon>Cyanophyceae</taxon>
        <taxon>Nostocales</taxon>
        <taxon>Calotrichaceae</taxon>
        <taxon>Calothrix</taxon>
    </lineage>
</organism>
<sequence>MKIIGHGIVIVEVPQIQKLIEQEPKYFVSKYFTAIEHRNSKYSINYIHYLAGRFAAKQAVMKAMKMELSWLEIEIQRLSTGKPLLVLYDESKKIAAEQGIVEWLVSISHTSSYATASAIALTPITL</sequence>
<comment type="caution">
    <text evidence="8">Lacks conserved residue(s) required for the propagation of feature annotation.</text>
</comment>
<dbReference type="InterPro" id="IPR037143">
    <property type="entry name" value="4-PPantetheinyl_Trfase_dom_sf"/>
</dbReference>
<keyword evidence="5 8" id="KW-0460">Magnesium</keyword>
<keyword evidence="3 8" id="KW-0479">Metal-binding</keyword>
<dbReference type="NCBIfam" id="TIGR00516">
    <property type="entry name" value="acpS"/>
    <property type="match status" value="1"/>
</dbReference>
<keyword evidence="4 8" id="KW-0276">Fatty acid metabolism</keyword>
<keyword evidence="2 8" id="KW-0808">Transferase</keyword>
<comment type="subcellular location">
    <subcellularLocation>
        <location evidence="8">Cytoplasm</location>
    </subcellularLocation>
</comment>
<evidence type="ECO:0000256" key="5">
    <source>
        <dbReference type="ARBA" id="ARBA00022842"/>
    </source>
</evidence>
<dbReference type="GO" id="GO:0005737">
    <property type="term" value="C:cytoplasm"/>
    <property type="evidence" value="ECO:0007669"/>
    <property type="project" value="UniProtKB-SubCell"/>
</dbReference>
<evidence type="ECO:0000259" key="9">
    <source>
        <dbReference type="Pfam" id="PF01648"/>
    </source>
</evidence>
<dbReference type="Pfam" id="PF01648">
    <property type="entry name" value="ACPS"/>
    <property type="match status" value="1"/>
</dbReference>
<feature type="domain" description="4'-phosphopantetheinyl transferase" evidence="9">
    <location>
        <begin position="7"/>
        <end position="100"/>
    </location>
</feature>
<dbReference type="Proteomes" id="UP000218418">
    <property type="component" value="Chromosome"/>
</dbReference>
<evidence type="ECO:0000256" key="6">
    <source>
        <dbReference type="ARBA" id="ARBA00023098"/>
    </source>
</evidence>
<dbReference type="NCBIfam" id="TIGR00556">
    <property type="entry name" value="pantethn_trn"/>
    <property type="match status" value="1"/>
</dbReference>
<gene>
    <name evidence="8 10" type="primary">acpS</name>
    <name evidence="10" type="ORF">NIES267_38990</name>
</gene>
<dbReference type="InterPro" id="IPR004568">
    <property type="entry name" value="Ppantetheine-prot_Trfase_dom"/>
</dbReference>
<keyword evidence="6 8" id="KW-0443">Lipid metabolism</keyword>
<dbReference type="GO" id="GO:0006633">
    <property type="term" value="P:fatty acid biosynthetic process"/>
    <property type="evidence" value="ECO:0007669"/>
    <property type="project" value="UniProtKB-UniRule"/>
</dbReference>
<evidence type="ECO:0000256" key="3">
    <source>
        <dbReference type="ARBA" id="ARBA00022723"/>
    </source>
</evidence>
<dbReference type="AlphaFoldDB" id="A0A1Z4LT34"/>
<comment type="similarity">
    <text evidence="8">Belongs to the P-Pant transferase superfamily. AcpS family.</text>
</comment>
<dbReference type="SUPFAM" id="SSF56214">
    <property type="entry name" value="4'-phosphopantetheinyl transferase"/>
    <property type="match status" value="1"/>
</dbReference>
<dbReference type="GO" id="GO:0000287">
    <property type="term" value="F:magnesium ion binding"/>
    <property type="evidence" value="ECO:0007669"/>
    <property type="project" value="UniProtKB-UniRule"/>
</dbReference>
<keyword evidence="1 8" id="KW-0444">Lipid biosynthesis</keyword>
<evidence type="ECO:0000256" key="1">
    <source>
        <dbReference type="ARBA" id="ARBA00022516"/>
    </source>
</evidence>
<dbReference type="HAMAP" id="MF_00101">
    <property type="entry name" value="AcpS"/>
    <property type="match status" value="1"/>
</dbReference>
<evidence type="ECO:0000256" key="4">
    <source>
        <dbReference type="ARBA" id="ARBA00022832"/>
    </source>
</evidence>
<comment type="catalytic activity">
    <reaction evidence="8">
        <text>apo-[ACP] + CoA = holo-[ACP] + adenosine 3',5'-bisphosphate + H(+)</text>
        <dbReference type="Rhea" id="RHEA:12068"/>
        <dbReference type="Rhea" id="RHEA-COMP:9685"/>
        <dbReference type="Rhea" id="RHEA-COMP:9690"/>
        <dbReference type="ChEBI" id="CHEBI:15378"/>
        <dbReference type="ChEBI" id="CHEBI:29999"/>
        <dbReference type="ChEBI" id="CHEBI:57287"/>
        <dbReference type="ChEBI" id="CHEBI:58343"/>
        <dbReference type="ChEBI" id="CHEBI:64479"/>
        <dbReference type="EC" id="2.7.8.7"/>
    </reaction>
</comment>